<dbReference type="RefSeq" id="WP_058862677.1">
    <property type="nucleotide sequence ID" value="NZ_LPXO01000007.1"/>
</dbReference>
<comment type="caution">
    <text evidence="2">The sequence shown here is derived from an EMBL/GenBank/DDBJ whole genome shotgun (WGS) entry which is preliminary data.</text>
</comment>
<sequence>MSDPVTNVEIEDVLSSIRRLVSEESRPKQGASAARPRQLDRLVLEPSLRVPSEAPPPEPRESVQKPVLLTNPEPADSQDDPAPGSPLEQLVEQEVARALIDAVEEEAEDDAEEADETPEAVSDGEEETAALLGQIAAYTDAVEAEAAQAAEDDATPEAAHAAPVSDWGETRVAEPEHDSAEAHEEAQEAPVDEVQADPEDASDLTDPVEDAPELTDPAEEAPEPEATAEPEPEPETATEEPQPLHAQAPQAETLESKIAALETLVGRQKAQWEDEPQPAKPSFVHRPAPALEWEDHTPDPMERLGVTHEAAPTYRDETPPAPSAEEGGLEIDETVLREMVVDIVRQELQGALGERITRNVRKLVRREIHRVLMSQEFD</sequence>
<organism evidence="2 3">
    <name type="scientific">Pseudoponticoccus marisrubri</name>
    <dbReference type="NCBI Taxonomy" id="1685382"/>
    <lineage>
        <taxon>Bacteria</taxon>
        <taxon>Pseudomonadati</taxon>
        <taxon>Pseudomonadota</taxon>
        <taxon>Alphaproteobacteria</taxon>
        <taxon>Rhodobacterales</taxon>
        <taxon>Roseobacteraceae</taxon>
        <taxon>Pseudoponticoccus</taxon>
    </lineage>
</organism>
<protein>
    <submittedName>
        <fullName evidence="2">Uncharacterized protein</fullName>
    </submittedName>
</protein>
<feature type="region of interest" description="Disordered" evidence="1">
    <location>
        <begin position="21"/>
        <end position="284"/>
    </location>
</feature>
<proteinExistence type="predicted"/>
<dbReference type="Proteomes" id="UP000054396">
    <property type="component" value="Unassembled WGS sequence"/>
</dbReference>
<evidence type="ECO:0000256" key="1">
    <source>
        <dbReference type="SAM" id="MobiDB-lite"/>
    </source>
</evidence>
<dbReference type="STRING" id="1685382.AVJ23_13240"/>
<reference evidence="2 3" key="1">
    <citation type="submission" date="2015-12" db="EMBL/GenBank/DDBJ databases">
        <authorList>
            <person name="Shamseldin A."/>
            <person name="Moawad H."/>
            <person name="Abd El-Rahim W.M."/>
            <person name="Sadowsky M.J."/>
        </authorList>
    </citation>
    <scope>NUCLEOTIDE SEQUENCE [LARGE SCALE GENOMIC DNA]</scope>
    <source>
        <strain evidence="2 3">SJ5A-1</strain>
    </source>
</reference>
<name>A0A0W7WIL8_9RHOB</name>
<dbReference type="EMBL" id="LPXO01000007">
    <property type="protein sequence ID" value="KUF10359.1"/>
    <property type="molecule type" value="Genomic_DNA"/>
</dbReference>
<gene>
    <name evidence="2" type="ORF">AVJ23_13240</name>
</gene>
<keyword evidence="3" id="KW-1185">Reference proteome</keyword>
<evidence type="ECO:0000313" key="3">
    <source>
        <dbReference type="Proteomes" id="UP000054396"/>
    </source>
</evidence>
<dbReference type="AlphaFoldDB" id="A0A0W7WIL8"/>
<feature type="compositionally biased region" description="Basic and acidic residues" evidence="1">
    <location>
        <begin position="168"/>
        <end position="186"/>
    </location>
</feature>
<dbReference type="OrthoDB" id="7875768at2"/>
<evidence type="ECO:0000313" key="2">
    <source>
        <dbReference type="EMBL" id="KUF10359.1"/>
    </source>
</evidence>
<feature type="compositionally biased region" description="Acidic residues" evidence="1">
    <location>
        <begin position="190"/>
        <end position="238"/>
    </location>
</feature>
<feature type="compositionally biased region" description="Low complexity" evidence="1">
    <location>
        <begin position="136"/>
        <end position="149"/>
    </location>
</feature>
<accession>A0A0W7WIL8</accession>
<feature type="compositionally biased region" description="Acidic residues" evidence="1">
    <location>
        <begin position="102"/>
        <end position="128"/>
    </location>
</feature>